<keyword evidence="3" id="KW-1185">Reference proteome</keyword>
<feature type="chain" id="PRO_5046579167" description="SGNH/GDSL hydrolase family protein" evidence="1">
    <location>
        <begin position="26"/>
        <end position="228"/>
    </location>
</feature>
<organism evidence="2 3">
    <name type="scientific">Echinicola rosea</name>
    <dbReference type="NCBI Taxonomy" id="1807691"/>
    <lineage>
        <taxon>Bacteria</taxon>
        <taxon>Pseudomonadati</taxon>
        <taxon>Bacteroidota</taxon>
        <taxon>Cytophagia</taxon>
        <taxon>Cytophagales</taxon>
        <taxon>Cyclobacteriaceae</taxon>
        <taxon>Echinicola</taxon>
    </lineage>
</organism>
<evidence type="ECO:0000256" key="1">
    <source>
        <dbReference type="SAM" id="SignalP"/>
    </source>
</evidence>
<evidence type="ECO:0008006" key="4">
    <source>
        <dbReference type="Google" id="ProtNLM"/>
    </source>
</evidence>
<dbReference type="EMBL" id="BMIU01000009">
    <property type="protein sequence ID" value="GGF33286.1"/>
    <property type="molecule type" value="Genomic_DNA"/>
</dbReference>
<protein>
    <recommendedName>
        <fullName evidence="4">SGNH/GDSL hydrolase family protein</fullName>
    </recommendedName>
</protein>
<gene>
    <name evidence="2" type="ORF">GCM10011339_21870</name>
</gene>
<keyword evidence="1" id="KW-0732">Signal</keyword>
<dbReference type="SUPFAM" id="SSF52266">
    <property type="entry name" value="SGNH hydrolase"/>
    <property type="match status" value="1"/>
</dbReference>
<evidence type="ECO:0000313" key="3">
    <source>
        <dbReference type="Proteomes" id="UP000647339"/>
    </source>
</evidence>
<evidence type="ECO:0000313" key="2">
    <source>
        <dbReference type="EMBL" id="GGF33286.1"/>
    </source>
</evidence>
<sequence>MKLSFTSRSVLNFITFLLLLISASCDEETPPQKRINKVLVIGNSITYHPPAPDIGWNNSWGMAASSPEKDYFSILKKSLENHNPNVQVIRENVYPFEVYFSSLDYAEYADLKGFGADMVIVRLGENVNTDQVKDHNFGEALISFVNYLKKDQESKVVVSTTFWPNPVMNEQLRWAANKENWFLIDITYLSEDDVNMALGEYENEGVARHPGDTGMMEIARLIREGLPL</sequence>
<accession>A0ABQ1V2B9</accession>
<proteinExistence type="predicted"/>
<dbReference type="InterPro" id="IPR036514">
    <property type="entry name" value="SGNH_hydro_sf"/>
</dbReference>
<dbReference type="Gene3D" id="3.40.50.1110">
    <property type="entry name" value="SGNH hydrolase"/>
    <property type="match status" value="1"/>
</dbReference>
<name>A0ABQ1V2B9_9BACT</name>
<reference evidence="3" key="1">
    <citation type="journal article" date="2019" name="Int. J. Syst. Evol. Microbiol.">
        <title>The Global Catalogue of Microorganisms (GCM) 10K type strain sequencing project: providing services to taxonomists for standard genome sequencing and annotation.</title>
        <authorList>
            <consortium name="The Broad Institute Genomics Platform"/>
            <consortium name="The Broad Institute Genome Sequencing Center for Infectious Disease"/>
            <person name="Wu L."/>
            <person name="Ma J."/>
        </authorList>
    </citation>
    <scope>NUCLEOTIDE SEQUENCE [LARGE SCALE GENOMIC DNA]</scope>
    <source>
        <strain evidence="3">CGMCC 1.15407</strain>
    </source>
</reference>
<feature type="signal peptide" evidence="1">
    <location>
        <begin position="1"/>
        <end position="25"/>
    </location>
</feature>
<comment type="caution">
    <text evidence="2">The sequence shown here is derived from an EMBL/GenBank/DDBJ whole genome shotgun (WGS) entry which is preliminary data.</text>
</comment>
<dbReference type="Proteomes" id="UP000647339">
    <property type="component" value="Unassembled WGS sequence"/>
</dbReference>
<dbReference type="PROSITE" id="PS51257">
    <property type="entry name" value="PROKAR_LIPOPROTEIN"/>
    <property type="match status" value="1"/>
</dbReference>